<dbReference type="EC" id="2.3.1.89" evidence="7"/>
<keyword evidence="10" id="KW-1185">Reference proteome</keyword>
<dbReference type="GO" id="GO:0009089">
    <property type="term" value="P:lysine biosynthetic process via diaminopimelate"/>
    <property type="evidence" value="ECO:0007669"/>
    <property type="project" value="UniProtKB-UniRule"/>
</dbReference>
<comment type="caution">
    <text evidence="9">The sequence shown here is derived from an EMBL/GenBank/DDBJ whole genome shotgun (WGS) entry which is preliminary data.</text>
</comment>
<dbReference type="InterPro" id="IPR001451">
    <property type="entry name" value="Hexapep"/>
</dbReference>
<dbReference type="PANTHER" id="PTHR43300">
    <property type="entry name" value="ACETYLTRANSFERASE"/>
    <property type="match status" value="1"/>
</dbReference>
<keyword evidence="4 7" id="KW-0220">Diaminopimelate biosynthesis</keyword>
<dbReference type="Gene3D" id="2.160.10.10">
    <property type="entry name" value="Hexapeptide repeat proteins"/>
    <property type="match status" value="1"/>
</dbReference>
<dbReference type="RefSeq" id="WP_036677388.1">
    <property type="nucleotide sequence ID" value="NZ_JNVM01000004.1"/>
</dbReference>
<feature type="domain" description="2,3,4,5-tetrahydropyridine-2,6-dicarboxylate N-acetyltransferase N-terminal" evidence="8">
    <location>
        <begin position="5"/>
        <end position="88"/>
    </location>
</feature>
<evidence type="ECO:0000256" key="7">
    <source>
        <dbReference type="HAMAP-Rule" id="MF_01691"/>
    </source>
</evidence>
<organism evidence="9 10">
    <name type="scientific">Paenibacillus tyrfis</name>
    <dbReference type="NCBI Taxonomy" id="1501230"/>
    <lineage>
        <taxon>Bacteria</taxon>
        <taxon>Bacillati</taxon>
        <taxon>Bacillota</taxon>
        <taxon>Bacilli</taxon>
        <taxon>Bacillales</taxon>
        <taxon>Paenibacillaceae</taxon>
        <taxon>Paenibacillus</taxon>
    </lineage>
</organism>
<dbReference type="Gene3D" id="3.30.70.250">
    <property type="entry name" value="Malonyl-CoA ACP transacylase, ACP-binding"/>
    <property type="match status" value="1"/>
</dbReference>
<evidence type="ECO:0000256" key="4">
    <source>
        <dbReference type="ARBA" id="ARBA00022915"/>
    </source>
</evidence>
<dbReference type="GO" id="GO:0019877">
    <property type="term" value="P:diaminopimelate biosynthetic process"/>
    <property type="evidence" value="ECO:0007669"/>
    <property type="project" value="UniProtKB-UniRule"/>
</dbReference>
<comment type="similarity">
    <text evidence="7">Belongs to the transferase hexapeptide repeat family. DapH subfamily.</text>
</comment>
<keyword evidence="1 7" id="KW-0028">Amino-acid biosynthesis</keyword>
<dbReference type="PROSITE" id="PS00101">
    <property type="entry name" value="HEXAPEP_TRANSFERASES"/>
    <property type="match status" value="1"/>
</dbReference>
<dbReference type="HAMAP" id="MF_01691">
    <property type="entry name" value="DapH"/>
    <property type="match status" value="1"/>
</dbReference>
<protein>
    <recommendedName>
        <fullName evidence="7">2,3,4,5-tetrahydropyridine-2,6-dicarboxylate N-acetyltransferase</fullName>
        <ecNumber evidence="7">2.3.1.89</ecNumber>
    </recommendedName>
    <alternativeName>
        <fullName evidence="7">Tetrahydrodipicolinate N-acetyltransferase</fullName>
        <shortName evidence="7">THP acetyltransferase</shortName>
        <shortName evidence="7">Tetrahydropicolinate acetylase</shortName>
    </alternativeName>
</protein>
<dbReference type="Pfam" id="PF14602">
    <property type="entry name" value="Hexapep_2"/>
    <property type="match status" value="1"/>
</dbReference>
<evidence type="ECO:0000256" key="5">
    <source>
        <dbReference type="ARBA" id="ARBA00023154"/>
    </source>
</evidence>
<dbReference type="Pfam" id="PF00132">
    <property type="entry name" value="Hexapep"/>
    <property type="match status" value="1"/>
</dbReference>
<dbReference type="Pfam" id="PF08503">
    <property type="entry name" value="DapH_N"/>
    <property type="match status" value="1"/>
</dbReference>
<dbReference type="InterPro" id="IPR018357">
    <property type="entry name" value="Hexapep_transf_CS"/>
</dbReference>
<dbReference type="eggNOG" id="COG2171">
    <property type="taxonomic scope" value="Bacteria"/>
</dbReference>
<dbReference type="AlphaFoldDB" id="A0A081P981"/>
<evidence type="ECO:0000313" key="9">
    <source>
        <dbReference type="EMBL" id="KEQ27254.1"/>
    </source>
</evidence>
<gene>
    <name evidence="7" type="primary">dapH</name>
    <name evidence="9" type="ORF">ET33_25605</name>
</gene>
<evidence type="ECO:0000256" key="1">
    <source>
        <dbReference type="ARBA" id="ARBA00022605"/>
    </source>
</evidence>
<evidence type="ECO:0000313" key="10">
    <source>
        <dbReference type="Proteomes" id="UP000028123"/>
    </source>
</evidence>
<comment type="pathway">
    <text evidence="7">Amino-acid biosynthesis; L-lysine biosynthesis via DAP pathway; LL-2,6-diaminopimelate from (S)-tetrahydrodipicolinate (acetylase route): step 1/3.</text>
</comment>
<keyword evidence="6 7" id="KW-0012">Acyltransferase</keyword>
<evidence type="ECO:0000256" key="3">
    <source>
        <dbReference type="ARBA" id="ARBA00022737"/>
    </source>
</evidence>
<reference evidence="9 10" key="1">
    <citation type="submission" date="2014-06" db="EMBL/GenBank/DDBJ databases">
        <title>Draft genome sequence of Paenibacillus sp. MSt1.</title>
        <authorList>
            <person name="Aw Y.K."/>
            <person name="Ong K.S."/>
            <person name="Gan H.M."/>
            <person name="Lee S.M."/>
        </authorList>
    </citation>
    <scope>NUCLEOTIDE SEQUENCE [LARGE SCALE GENOMIC DNA]</scope>
    <source>
        <strain evidence="9 10">MSt1</strain>
    </source>
</reference>
<comment type="catalytic activity">
    <reaction evidence="7">
        <text>(S)-2,3,4,5-tetrahydrodipicolinate + acetyl-CoA + H2O = L-2-acetamido-6-oxoheptanedioate + CoA</text>
        <dbReference type="Rhea" id="RHEA:13085"/>
        <dbReference type="ChEBI" id="CHEBI:15377"/>
        <dbReference type="ChEBI" id="CHEBI:16845"/>
        <dbReference type="ChEBI" id="CHEBI:57287"/>
        <dbReference type="ChEBI" id="CHEBI:57288"/>
        <dbReference type="ChEBI" id="CHEBI:58117"/>
        <dbReference type="EC" id="2.3.1.89"/>
    </reaction>
</comment>
<dbReference type="PANTHER" id="PTHR43300:SF10">
    <property type="entry name" value="2,3,4,5-TETRAHYDROPYRIDINE-2,6-DICARBOXYLATE N-ACETYLTRANSFERASE"/>
    <property type="match status" value="1"/>
</dbReference>
<evidence type="ECO:0000259" key="8">
    <source>
        <dbReference type="Pfam" id="PF08503"/>
    </source>
</evidence>
<dbReference type="InterPro" id="IPR013710">
    <property type="entry name" value="DapH_N"/>
</dbReference>
<dbReference type="GO" id="GO:0047200">
    <property type="term" value="F:tetrahydrodipicolinate N-acetyltransferase activity"/>
    <property type="evidence" value="ECO:0007669"/>
    <property type="project" value="UniProtKB-UniRule"/>
</dbReference>
<dbReference type="SUPFAM" id="SSF51161">
    <property type="entry name" value="Trimeric LpxA-like enzymes"/>
    <property type="match status" value="1"/>
</dbReference>
<dbReference type="OrthoDB" id="9788080at2"/>
<dbReference type="InterPro" id="IPR011004">
    <property type="entry name" value="Trimer_LpxA-like_sf"/>
</dbReference>
<dbReference type="Proteomes" id="UP000028123">
    <property type="component" value="Unassembled WGS sequence"/>
</dbReference>
<keyword evidence="5 7" id="KW-0457">Lysine biosynthesis</keyword>
<dbReference type="EMBL" id="JNVM01000004">
    <property type="protein sequence ID" value="KEQ27254.1"/>
    <property type="molecule type" value="Genomic_DNA"/>
</dbReference>
<proteinExistence type="inferred from homology"/>
<dbReference type="NCBIfam" id="TIGR03532">
    <property type="entry name" value="DapD_Ac"/>
    <property type="match status" value="1"/>
</dbReference>
<accession>A0A081P981</accession>
<dbReference type="InterPro" id="IPR019873">
    <property type="entry name" value="DapH"/>
</dbReference>
<keyword evidence="2 7" id="KW-0808">Transferase</keyword>
<sequence>MSIEMNTEDVINFIKTSKKKTPVKVYVKGDLESISFGDNIQAFISGKSGVLFGDWAEVKSVLDAEAGKIEDYVVENDRRNSAVPLLDLKNINARIEPGAIIRDMVGIGDNAIIMMGAVINIGVTIGEGTMIDMNAILGGRVKVGKMCHIGAGAVLAGVIEPPSAQPVVIEDDVLVGANAVILEGVRVGQGSVVAAGAVVVEDVPEFSVVAGTPARVIKKVDDKTKSKTEILKDLRNL</sequence>
<evidence type="ECO:0000256" key="6">
    <source>
        <dbReference type="ARBA" id="ARBA00023315"/>
    </source>
</evidence>
<evidence type="ECO:0000256" key="2">
    <source>
        <dbReference type="ARBA" id="ARBA00022679"/>
    </source>
</evidence>
<name>A0A081P981_9BACL</name>
<keyword evidence="3 7" id="KW-0677">Repeat</keyword>
<dbReference type="UniPathway" id="UPA00034">
    <property type="reaction ID" value="UER00022"/>
</dbReference>
<comment type="function">
    <text evidence="7">Catalyzes the transfer of an acetyl group from acetyl-CoA to tetrahydrodipicolinate.</text>
</comment>
<dbReference type="InterPro" id="IPR050179">
    <property type="entry name" value="Trans_hexapeptide_repeat"/>
</dbReference>